<dbReference type="InterPro" id="IPR031052">
    <property type="entry name" value="FHY3/FAR1"/>
</dbReference>
<accession>A0AAN9N5E2</accession>
<keyword evidence="10" id="KW-1185">Reference proteome</keyword>
<keyword evidence="4 6" id="KW-0862">Zinc</keyword>
<evidence type="ECO:0000313" key="9">
    <source>
        <dbReference type="EMBL" id="KAK7364303.1"/>
    </source>
</evidence>
<dbReference type="Pfam" id="PF10551">
    <property type="entry name" value="MULE"/>
    <property type="match status" value="1"/>
</dbReference>
<dbReference type="Proteomes" id="UP001374584">
    <property type="component" value="Unassembled WGS sequence"/>
</dbReference>
<dbReference type="GO" id="GO:0005634">
    <property type="term" value="C:nucleus"/>
    <property type="evidence" value="ECO:0007669"/>
    <property type="project" value="UniProtKB-SubCell"/>
</dbReference>
<proteinExistence type="inferred from homology"/>
<dbReference type="Pfam" id="PF03101">
    <property type="entry name" value="FAR1"/>
    <property type="match status" value="1"/>
</dbReference>
<name>A0AAN9N5E2_PHACN</name>
<reference evidence="9 10" key="1">
    <citation type="submission" date="2024-01" db="EMBL/GenBank/DDBJ databases">
        <title>The genomes of 5 underutilized Papilionoideae crops provide insights into root nodulation and disease resistanc.</title>
        <authorList>
            <person name="Jiang F."/>
        </authorList>
    </citation>
    <scope>NUCLEOTIDE SEQUENCE [LARGE SCALE GENOMIC DNA]</scope>
    <source>
        <strain evidence="9">JINMINGXINNONG_FW02</strain>
        <tissue evidence="9">Leaves</tissue>
    </source>
</reference>
<protein>
    <recommendedName>
        <fullName evidence="6">Protein FAR1-RELATED SEQUENCE</fullName>
    </recommendedName>
</protein>
<keyword evidence="6" id="KW-0539">Nucleus</keyword>
<organism evidence="9 10">
    <name type="scientific">Phaseolus coccineus</name>
    <name type="common">Scarlet runner bean</name>
    <name type="synonym">Phaseolus multiflorus</name>
    <dbReference type="NCBI Taxonomy" id="3886"/>
    <lineage>
        <taxon>Eukaryota</taxon>
        <taxon>Viridiplantae</taxon>
        <taxon>Streptophyta</taxon>
        <taxon>Embryophyta</taxon>
        <taxon>Tracheophyta</taxon>
        <taxon>Spermatophyta</taxon>
        <taxon>Magnoliopsida</taxon>
        <taxon>eudicotyledons</taxon>
        <taxon>Gunneridae</taxon>
        <taxon>Pentapetalae</taxon>
        <taxon>rosids</taxon>
        <taxon>fabids</taxon>
        <taxon>Fabales</taxon>
        <taxon>Fabaceae</taxon>
        <taxon>Papilionoideae</taxon>
        <taxon>50 kb inversion clade</taxon>
        <taxon>NPAAA clade</taxon>
        <taxon>indigoferoid/millettioid clade</taxon>
        <taxon>Phaseoleae</taxon>
        <taxon>Phaseolus</taxon>
    </lineage>
</organism>
<evidence type="ECO:0000259" key="8">
    <source>
        <dbReference type="PROSITE" id="PS50966"/>
    </source>
</evidence>
<evidence type="ECO:0000256" key="1">
    <source>
        <dbReference type="ARBA" id="ARBA00005889"/>
    </source>
</evidence>
<dbReference type="AlphaFoldDB" id="A0AAN9N5E2"/>
<dbReference type="InterPro" id="IPR004330">
    <property type="entry name" value="FAR1_DNA_bnd_dom"/>
</dbReference>
<dbReference type="Pfam" id="PF04434">
    <property type="entry name" value="SWIM"/>
    <property type="match status" value="1"/>
</dbReference>
<evidence type="ECO:0000256" key="6">
    <source>
        <dbReference type="RuleBase" id="RU367018"/>
    </source>
</evidence>
<feature type="domain" description="SWIM-type" evidence="8">
    <location>
        <begin position="628"/>
        <end position="664"/>
    </location>
</feature>
<evidence type="ECO:0000256" key="4">
    <source>
        <dbReference type="ARBA" id="ARBA00022833"/>
    </source>
</evidence>
<dbReference type="InterPro" id="IPR006564">
    <property type="entry name" value="Znf_PMZ"/>
</dbReference>
<keyword evidence="2 6" id="KW-0479">Metal-binding</keyword>
<comment type="subcellular location">
    <subcellularLocation>
        <location evidence="6">Nucleus</location>
    </subcellularLocation>
</comment>
<feature type="region of interest" description="Disordered" evidence="7">
    <location>
        <begin position="38"/>
        <end position="57"/>
    </location>
</feature>
<keyword evidence="3 5" id="KW-0863">Zinc-finger</keyword>
<comment type="function">
    <text evidence="6">Putative transcription activator involved in regulating light control of development.</text>
</comment>
<dbReference type="InterPro" id="IPR007527">
    <property type="entry name" value="Znf_SWIM"/>
</dbReference>
<dbReference type="PANTHER" id="PTHR31669:SF283">
    <property type="entry name" value="PROTEIN FAR1-RELATED SEQUENCE"/>
    <property type="match status" value="1"/>
</dbReference>
<dbReference type="GO" id="GO:0006355">
    <property type="term" value="P:regulation of DNA-templated transcription"/>
    <property type="evidence" value="ECO:0007669"/>
    <property type="project" value="UniProtKB-UniRule"/>
</dbReference>
<comment type="similarity">
    <text evidence="1 6">Belongs to the FHY3/FAR1 family.</text>
</comment>
<dbReference type="PROSITE" id="PS50966">
    <property type="entry name" value="ZF_SWIM"/>
    <property type="match status" value="1"/>
</dbReference>
<evidence type="ECO:0000256" key="7">
    <source>
        <dbReference type="SAM" id="MobiDB-lite"/>
    </source>
</evidence>
<dbReference type="EMBL" id="JAYMYR010000005">
    <property type="protein sequence ID" value="KAK7364303.1"/>
    <property type="molecule type" value="Genomic_DNA"/>
</dbReference>
<comment type="caution">
    <text evidence="9">The sequence shown here is derived from an EMBL/GenBank/DDBJ whole genome shotgun (WGS) entry which is preliminary data.</text>
</comment>
<evidence type="ECO:0000256" key="2">
    <source>
        <dbReference type="ARBA" id="ARBA00022723"/>
    </source>
</evidence>
<dbReference type="PANTHER" id="PTHR31669">
    <property type="entry name" value="PROTEIN FAR1-RELATED SEQUENCE 10-RELATED"/>
    <property type="match status" value="1"/>
</dbReference>
<sequence>MTSSSRPSDGEEKDFNKEIRILQEQVYRANHWSVVPLVGEDQPSGHAEDNPNAPKDVPLHEMKIYRRMCSLQRRHLNRSFPDAAFNGFGYFFTYKINTSTASHECETSNIVNNKGINNDDDLVPTVGMCFDNADSVKNFYRQYAISKGFGIRTRSSKKGPDKELRYFMLVCARAGKYVSPIPTEVNTQPTQTIECPARITVGTKNGKWYIMSVHQEHSHDLSPTKSRLFRGNRRINLHTKRALDINDDAGVRINKSFQSFVSAAGGYDNLEFVERDVRNYIGKQRRALGKEGDGKALLTHFSRMRELNQHFFFDIDFDMDNRIRHIFWADARSRATWESFGDVLCFDTTYLTNKYDMPFAPFVGVNHHGQSILLGCGLLSSEDTDGFVWLFQTWLRCMSNRPPKGIVTDQCKAMQNAIEIVFPNARHRWCLWHIMKKIPEKLQGYGQYKQMKHAMKTVVYESTNVDEFLSSWENFISAYDLSNNVWLTTLFEERQRWVPCFQKNFFWAGMSTTQRSESMNAFFDGYINSMTTLQQFVHQYDNALQKKAQLECESDFASLNTVIPCTSQSSIERQFQMEYTHAKFNEVQVQFRLKMNCVAHNVFVEGQSCRFNIVEESFCNERTKHMNFQVFFNRDNLDISCTCLLFEFRGILCRHCLVVLAQEKVAQVPMKYVLSRWSKNVRRKHTYIRASCGMKENDPQIDRYEGLCRKFYDIAEVASASTSATEQLHKRLDDFLAKDRDNQQTSTIVTQAMLSVLGPPPMSPNHMTLNMNMEVRSPIAVKRKGRPRSTRKKSWIERGPRLKKSCSTHQVGIIRNLETHEQRNVVDVPSRVCIESEVNVNTCIGITHAVEGVSVLSGGSIGFLSLLTSLDNTAIM</sequence>
<evidence type="ECO:0000313" key="10">
    <source>
        <dbReference type="Proteomes" id="UP001374584"/>
    </source>
</evidence>
<dbReference type="SMART" id="SM00575">
    <property type="entry name" value="ZnF_PMZ"/>
    <property type="match status" value="1"/>
</dbReference>
<dbReference type="InterPro" id="IPR018289">
    <property type="entry name" value="MULE_transposase_dom"/>
</dbReference>
<evidence type="ECO:0000256" key="5">
    <source>
        <dbReference type="PROSITE-ProRule" id="PRU00325"/>
    </source>
</evidence>
<evidence type="ECO:0000256" key="3">
    <source>
        <dbReference type="ARBA" id="ARBA00022771"/>
    </source>
</evidence>
<gene>
    <name evidence="9" type="ORF">VNO80_12857</name>
</gene>
<dbReference type="GO" id="GO:0008270">
    <property type="term" value="F:zinc ion binding"/>
    <property type="evidence" value="ECO:0007669"/>
    <property type="project" value="UniProtKB-UniRule"/>
</dbReference>